<dbReference type="PANTHER" id="PTHR13140:SF745">
    <property type="entry name" value="UNCONVENTIONAL MYOSIN-VI"/>
    <property type="match status" value="1"/>
</dbReference>
<keyword evidence="2 6" id="KW-0067">ATP-binding</keyword>
<feature type="non-terminal residue" evidence="9">
    <location>
        <position position="423"/>
    </location>
</feature>
<dbReference type="Gene3D" id="1.20.58.530">
    <property type="match status" value="1"/>
</dbReference>
<accession>A0A816FJQ1</accession>
<evidence type="ECO:0000313" key="8">
    <source>
        <dbReference type="EMBL" id="CAF1522172.1"/>
    </source>
</evidence>
<evidence type="ECO:0000313" key="10">
    <source>
        <dbReference type="Proteomes" id="UP000663870"/>
    </source>
</evidence>
<reference evidence="9" key="1">
    <citation type="submission" date="2021-02" db="EMBL/GenBank/DDBJ databases">
        <authorList>
            <person name="Nowell W R."/>
        </authorList>
    </citation>
    <scope>NUCLEOTIDE SEQUENCE</scope>
</reference>
<feature type="binding site" evidence="6">
    <location>
        <begin position="49"/>
        <end position="56"/>
    </location>
    <ligand>
        <name>ATP</name>
        <dbReference type="ChEBI" id="CHEBI:30616"/>
    </ligand>
</feature>
<evidence type="ECO:0000256" key="6">
    <source>
        <dbReference type="PROSITE-ProRule" id="PRU00782"/>
    </source>
</evidence>
<dbReference type="InterPro" id="IPR036961">
    <property type="entry name" value="Kinesin_motor_dom_sf"/>
</dbReference>
<evidence type="ECO:0000256" key="2">
    <source>
        <dbReference type="ARBA" id="ARBA00022840"/>
    </source>
</evidence>
<evidence type="ECO:0000259" key="7">
    <source>
        <dbReference type="PROSITE" id="PS51456"/>
    </source>
</evidence>
<feature type="domain" description="Myosin motor" evidence="7">
    <location>
        <begin position="1"/>
        <end position="423"/>
    </location>
</feature>
<evidence type="ECO:0000313" key="9">
    <source>
        <dbReference type="EMBL" id="CAF1662347.1"/>
    </source>
</evidence>
<dbReference type="PANTHER" id="PTHR13140">
    <property type="entry name" value="MYOSIN"/>
    <property type="match status" value="1"/>
</dbReference>
<dbReference type="GO" id="GO:0007015">
    <property type="term" value="P:actin filament organization"/>
    <property type="evidence" value="ECO:0007669"/>
    <property type="project" value="TreeGrafter"/>
</dbReference>
<dbReference type="PROSITE" id="PS51456">
    <property type="entry name" value="MYOSIN_MOTOR"/>
    <property type="match status" value="1"/>
</dbReference>
<dbReference type="EMBL" id="CAJNOH010011221">
    <property type="protein sequence ID" value="CAF1522172.1"/>
    <property type="molecule type" value="Genomic_DNA"/>
</dbReference>
<evidence type="ECO:0000256" key="1">
    <source>
        <dbReference type="ARBA" id="ARBA00022741"/>
    </source>
</evidence>
<dbReference type="PRINTS" id="PR00193">
    <property type="entry name" value="MYOSINHEAVY"/>
</dbReference>
<dbReference type="GO" id="GO:0000146">
    <property type="term" value="F:microfilament motor activity"/>
    <property type="evidence" value="ECO:0007669"/>
    <property type="project" value="TreeGrafter"/>
</dbReference>
<comment type="caution">
    <text evidence="9">The sequence shown here is derived from an EMBL/GenBank/DDBJ whole genome shotgun (WGS) entry which is preliminary data.</text>
</comment>
<keyword evidence="5 6" id="KW-0009">Actin-binding</keyword>
<dbReference type="GO" id="GO:0016459">
    <property type="term" value="C:myosin complex"/>
    <property type="evidence" value="ECO:0007669"/>
    <property type="project" value="UniProtKB-KW"/>
</dbReference>
<dbReference type="SUPFAM" id="SSF52540">
    <property type="entry name" value="P-loop containing nucleoside triphosphate hydrolases"/>
    <property type="match status" value="1"/>
</dbReference>
<feature type="non-terminal residue" evidence="9">
    <location>
        <position position="1"/>
    </location>
</feature>
<organism evidence="9 10">
    <name type="scientific">Rotaria sordida</name>
    <dbReference type="NCBI Taxonomy" id="392033"/>
    <lineage>
        <taxon>Eukaryota</taxon>
        <taxon>Metazoa</taxon>
        <taxon>Spiralia</taxon>
        <taxon>Gnathifera</taxon>
        <taxon>Rotifera</taxon>
        <taxon>Eurotatoria</taxon>
        <taxon>Bdelloidea</taxon>
        <taxon>Philodinida</taxon>
        <taxon>Philodinidae</taxon>
        <taxon>Rotaria</taxon>
    </lineage>
</organism>
<evidence type="ECO:0000256" key="4">
    <source>
        <dbReference type="ARBA" id="ARBA00023175"/>
    </source>
</evidence>
<dbReference type="Pfam" id="PF00063">
    <property type="entry name" value="Myosin_head"/>
    <property type="match status" value="1"/>
</dbReference>
<keyword evidence="10" id="KW-1185">Reference proteome</keyword>
<comment type="caution">
    <text evidence="6">Lacks conserved residue(s) required for the propagation of feature annotation.</text>
</comment>
<evidence type="ECO:0000256" key="3">
    <source>
        <dbReference type="ARBA" id="ARBA00023123"/>
    </source>
</evidence>
<dbReference type="GO" id="GO:0030048">
    <property type="term" value="P:actin filament-based movement"/>
    <property type="evidence" value="ECO:0007669"/>
    <property type="project" value="TreeGrafter"/>
</dbReference>
<dbReference type="GO" id="GO:0005524">
    <property type="term" value="F:ATP binding"/>
    <property type="evidence" value="ECO:0007669"/>
    <property type="project" value="UniProtKB-UniRule"/>
</dbReference>
<comment type="similarity">
    <text evidence="6">Belongs to the TRAFAC class myosin-kinesin ATPase superfamily. Myosin family.</text>
</comment>
<dbReference type="GO" id="GO:0030139">
    <property type="term" value="C:endocytic vesicle"/>
    <property type="evidence" value="ECO:0007669"/>
    <property type="project" value="TreeGrafter"/>
</dbReference>
<keyword evidence="4 6" id="KW-0505">Motor protein</keyword>
<evidence type="ECO:0000256" key="5">
    <source>
        <dbReference type="ARBA" id="ARBA00023203"/>
    </source>
</evidence>
<dbReference type="GO" id="GO:0051015">
    <property type="term" value="F:actin filament binding"/>
    <property type="evidence" value="ECO:0007669"/>
    <property type="project" value="TreeGrafter"/>
</dbReference>
<protein>
    <recommendedName>
        <fullName evidence="7">Myosin motor domain-containing protein</fullName>
    </recommendedName>
</protein>
<dbReference type="Gene3D" id="3.40.850.10">
    <property type="entry name" value="Kinesin motor domain"/>
    <property type="match status" value="1"/>
</dbReference>
<keyword evidence="1 6" id="KW-0547">Nucleotide-binding</keyword>
<dbReference type="InterPro" id="IPR027417">
    <property type="entry name" value="P-loop_NTPase"/>
</dbReference>
<dbReference type="Proteomes" id="UP000663854">
    <property type="component" value="Unassembled WGS sequence"/>
</dbReference>
<sequence>PHQQADNLFVYEQIKDYQQSRDIMPHIFIVGDKAYHDMIKKNQSIIILGELGAGKTETSKCVLQYLTESYSGSNDLMKERFIKCNLLLEAFGNAKTIHNNSSHFSKIIEVHFNNEYQIVGGILSYYLFEKSRVCVQTKGEENYHIFYHLCVNAPEDIRNTLQLSSPHNFYFTSKQLRNPRPDNITDFIKYDRIMDCIDISQQDKFNIYNTLALILHLGNINFENNPKSTQYECKIISKSEQALTITAKLLKGNIDDLRNALTTKISMINKTVISCPLTVLEAQTVRDKLAKTIYARLFNQIVDFVNKSISFNSSTSYISIHNTTGFEYVHIGSFEQFCINYYNEKIHKFRNDHLLKNEILCEEEDRILNKLGFTNTEECINLFESSITGCFYLLDEESKLPEPTSAHFTNEVYSKNKGYAKLT</sequence>
<dbReference type="Proteomes" id="UP000663870">
    <property type="component" value="Unassembled WGS sequence"/>
</dbReference>
<dbReference type="AlphaFoldDB" id="A0A816FJQ1"/>
<dbReference type="EMBL" id="CAJNOL010013062">
    <property type="protein sequence ID" value="CAF1662347.1"/>
    <property type="molecule type" value="Genomic_DNA"/>
</dbReference>
<keyword evidence="3 6" id="KW-0518">Myosin</keyword>
<dbReference type="Gene3D" id="1.20.120.720">
    <property type="entry name" value="Myosin VI head, motor domain, U50 subdomain"/>
    <property type="match status" value="1"/>
</dbReference>
<proteinExistence type="inferred from homology"/>
<dbReference type="InterPro" id="IPR001609">
    <property type="entry name" value="Myosin_head_motor_dom-like"/>
</dbReference>
<name>A0A816FJQ1_9BILA</name>
<dbReference type="GO" id="GO:0005886">
    <property type="term" value="C:plasma membrane"/>
    <property type="evidence" value="ECO:0007669"/>
    <property type="project" value="TreeGrafter"/>
</dbReference>
<dbReference type="Gene3D" id="1.10.10.820">
    <property type="match status" value="1"/>
</dbReference>
<dbReference type="SMART" id="SM00242">
    <property type="entry name" value="MYSc"/>
    <property type="match status" value="1"/>
</dbReference>
<gene>
    <name evidence="9" type="ORF">JXQ802_LOCUS56248</name>
    <name evidence="8" type="ORF">PYM288_LOCUS39694</name>
</gene>